<protein>
    <submittedName>
        <fullName evidence="1">Formin-like protein 5 isoform X1</fullName>
    </submittedName>
</protein>
<dbReference type="Proteomes" id="UP001140949">
    <property type="component" value="Unassembled WGS sequence"/>
</dbReference>
<comment type="caution">
    <text evidence="1">The sequence shown here is derived from an EMBL/GenBank/DDBJ whole genome shotgun (WGS) entry which is preliminary data.</text>
</comment>
<dbReference type="EMBL" id="JANAVB010034019">
    <property type="protein sequence ID" value="KAJ6807260.1"/>
    <property type="molecule type" value="Genomic_DNA"/>
</dbReference>
<gene>
    <name evidence="1" type="ORF">M6B38_172575</name>
</gene>
<evidence type="ECO:0000313" key="1">
    <source>
        <dbReference type="EMBL" id="KAJ6807260.1"/>
    </source>
</evidence>
<sequence>MGSARVLPARHEVPPPCVAVFTQGLRRKGGRPQEEELLESAAATVARRGRRCAR</sequence>
<reference evidence="1" key="2">
    <citation type="submission" date="2023-04" db="EMBL/GenBank/DDBJ databases">
        <authorList>
            <person name="Bruccoleri R.E."/>
            <person name="Oakeley E.J."/>
            <person name="Faust A.-M."/>
            <person name="Dessus-Babus S."/>
            <person name="Altorfer M."/>
            <person name="Burckhardt D."/>
            <person name="Oertli M."/>
            <person name="Naumann U."/>
            <person name="Petersen F."/>
            <person name="Wong J."/>
        </authorList>
    </citation>
    <scope>NUCLEOTIDE SEQUENCE</scope>
    <source>
        <strain evidence="1">GSM-AAB239-AS_SAM_17_03QT</strain>
        <tissue evidence="1">Leaf</tissue>
    </source>
</reference>
<dbReference type="AlphaFoldDB" id="A0AAX6ET59"/>
<evidence type="ECO:0000313" key="2">
    <source>
        <dbReference type="Proteomes" id="UP001140949"/>
    </source>
</evidence>
<organism evidence="1 2">
    <name type="scientific">Iris pallida</name>
    <name type="common">Sweet iris</name>
    <dbReference type="NCBI Taxonomy" id="29817"/>
    <lineage>
        <taxon>Eukaryota</taxon>
        <taxon>Viridiplantae</taxon>
        <taxon>Streptophyta</taxon>
        <taxon>Embryophyta</taxon>
        <taxon>Tracheophyta</taxon>
        <taxon>Spermatophyta</taxon>
        <taxon>Magnoliopsida</taxon>
        <taxon>Liliopsida</taxon>
        <taxon>Asparagales</taxon>
        <taxon>Iridaceae</taxon>
        <taxon>Iridoideae</taxon>
        <taxon>Irideae</taxon>
        <taxon>Iris</taxon>
    </lineage>
</organism>
<keyword evidence="2" id="KW-1185">Reference proteome</keyword>
<reference evidence="1" key="1">
    <citation type="journal article" date="2023" name="GigaByte">
        <title>Genome assembly of the bearded iris, Iris pallida Lam.</title>
        <authorList>
            <person name="Bruccoleri R.E."/>
            <person name="Oakeley E.J."/>
            <person name="Faust A.M.E."/>
            <person name="Altorfer M."/>
            <person name="Dessus-Babus S."/>
            <person name="Burckhardt D."/>
            <person name="Oertli M."/>
            <person name="Naumann U."/>
            <person name="Petersen F."/>
            <person name="Wong J."/>
        </authorList>
    </citation>
    <scope>NUCLEOTIDE SEQUENCE</scope>
    <source>
        <strain evidence="1">GSM-AAB239-AS_SAM_17_03QT</strain>
    </source>
</reference>
<proteinExistence type="predicted"/>
<accession>A0AAX6ET59</accession>
<name>A0AAX6ET59_IRIPA</name>